<reference evidence="1 2" key="1">
    <citation type="submission" date="2021-06" db="EMBL/GenBank/DDBJ databases">
        <authorList>
            <person name="Palmer J.M."/>
        </authorList>
    </citation>
    <scope>NUCLEOTIDE SEQUENCE [LARGE SCALE GENOMIC DNA]</scope>
    <source>
        <strain evidence="1 2">MEX-2019</strain>
        <tissue evidence="1">Muscle</tissue>
    </source>
</reference>
<sequence>MLLLAAGKLPTTEFVQSAAGIFAAEEKRLQGCSQYRANTGPTCLVLQGTPLLTSAFLCFIYQSFIHLIQTELTELEILSEPKAETAAGGSWENVCVIKTGFKFSAVIRIISMLNMLKIS</sequence>
<accession>A0AAV9SPJ9</accession>
<gene>
    <name evidence="1" type="ORF">CRENBAI_017795</name>
</gene>
<protein>
    <submittedName>
        <fullName evidence="1">Uncharacterized protein</fullName>
    </submittedName>
</protein>
<proteinExistence type="predicted"/>
<dbReference type="AlphaFoldDB" id="A0AAV9SPJ9"/>
<evidence type="ECO:0000313" key="2">
    <source>
        <dbReference type="Proteomes" id="UP001311232"/>
    </source>
</evidence>
<comment type="caution">
    <text evidence="1">The sequence shown here is derived from an EMBL/GenBank/DDBJ whole genome shotgun (WGS) entry which is preliminary data.</text>
</comment>
<organism evidence="1 2">
    <name type="scientific">Crenichthys baileyi</name>
    <name type="common">White River springfish</name>
    <dbReference type="NCBI Taxonomy" id="28760"/>
    <lineage>
        <taxon>Eukaryota</taxon>
        <taxon>Metazoa</taxon>
        <taxon>Chordata</taxon>
        <taxon>Craniata</taxon>
        <taxon>Vertebrata</taxon>
        <taxon>Euteleostomi</taxon>
        <taxon>Actinopterygii</taxon>
        <taxon>Neopterygii</taxon>
        <taxon>Teleostei</taxon>
        <taxon>Neoteleostei</taxon>
        <taxon>Acanthomorphata</taxon>
        <taxon>Ovalentaria</taxon>
        <taxon>Atherinomorphae</taxon>
        <taxon>Cyprinodontiformes</taxon>
        <taxon>Goodeidae</taxon>
        <taxon>Crenichthys</taxon>
    </lineage>
</organism>
<name>A0AAV9SPJ9_9TELE</name>
<dbReference type="EMBL" id="JAHHUM010000042">
    <property type="protein sequence ID" value="KAK5623217.1"/>
    <property type="molecule type" value="Genomic_DNA"/>
</dbReference>
<evidence type="ECO:0000313" key="1">
    <source>
        <dbReference type="EMBL" id="KAK5623217.1"/>
    </source>
</evidence>
<dbReference type="Proteomes" id="UP001311232">
    <property type="component" value="Unassembled WGS sequence"/>
</dbReference>
<keyword evidence="2" id="KW-1185">Reference proteome</keyword>